<gene>
    <name evidence="1" type="ORF">O181_017184</name>
</gene>
<accession>A0A9Q3C595</accession>
<evidence type="ECO:0000313" key="2">
    <source>
        <dbReference type="Proteomes" id="UP000765509"/>
    </source>
</evidence>
<organism evidence="1 2">
    <name type="scientific">Austropuccinia psidii MF-1</name>
    <dbReference type="NCBI Taxonomy" id="1389203"/>
    <lineage>
        <taxon>Eukaryota</taxon>
        <taxon>Fungi</taxon>
        <taxon>Dikarya</taxon>
        <taxon>Basidiomycota</taxon>
        <taxon>Pucciniomycotina</taxon>
        <taxon>Pucciniomycetes</taxon>
        <taxon>Pucciniales</taxon>
        <taxon>Sphaerophragmiaceae</taxon>
        <taxon>Austropuccinia</taxon>
    </lineage>
</organism>
<dbReference type="AlphaFoldDB" id="A0A9Q3C595"/>
<evidence type="ECO:0000313" key="1">
    <source>
        <dbReference type="EMBL" id="MBW0477469.1"/>
    </source>
</evidence>
<name>A0A9Q3C595_9BASI</name>
<protein>
    <submittedName>
        <fullName evidence="1">Uncharacterized protein</fullName>
    </submittedName>
</protein>
<sequence length="93" mass="9979">MDVPIPAIPAPSAEETIPIDCNNESGNEAEDIHPDKSLSQVKPTDLQEYPVAEGNPPEAPPAKIWSYDLFPDIAPSNINSSISENNIIPSGRT</sequence>
<dbReference type="EMBL" id="AVOT02004825">
    <property type="protein sequence ID" value="MBW0477469.1"/>
    <property type="molecule type" value="Genomic_DNA"/>
</dbReference>
<reference evidence="1" key="1">
    <citation type="submission" date="2021-03" db="EMBL/GenBank/DDBJ databases">
        <title>Draft genome sequence of rust myrtle Austropuccinia psidii MF-1, a brazilian biotype.</title>
        <authorList>
            <person name="Quecine M.C."/>
            <person name="Pachon D.M.R."/>
            <person name="Bonatelli M.L."/>
            <person name="Correr F.H."/>
            <person name="Franceschini L.M."/>
            <person name="Leite T.F."/>
            <person name="Margarido G.R.A."/>
            <person name="Almeida C.A."/>
            <person name="Ferrarezi J.A."/>
            <person name="Labate C.A."/>
        </authorList>
    </citation>
    <scope>NUCLEOTIDE SEQUENCE</scope>
    <source>
        <strain evidence="1">MF-1</strain>
    </source>
</reference>
<proteinExistence type="predicted"/>
<dbReference type="Proteomes" id="UP000765509">
    <property type="component" value="Unassembled WGS sequence"/>
</dbReference>
<comment type="caution">
    <text evidence="1">The sequence shown here is derived from an EMBL/GenBank/DDBJ whole genome shotgun (WGS) entry which is preliminary data.</text>
</comment>
<keyword evidence="2" id="KW-1185">Reference proteome</keyword>